<reference evidence="3" key="1">
    <citation type="submission" date="2016-05" db="EMBL/GenBank/DDBJ databases">
        <authorList>
            <person name="Baek K."/>
            <person name="Yang S.-J."/>
        </authorList>
    </citation>
    <scope>NUCLEOTIDE SEQUENCE [LARGE SCALE GENOMIC DNA]</scope>
    <source>
        <strain evidence="3">ST58-10</strain>
    </source>
</reference>
<dbReference type="Pfam" id="PF04073">
    <property type="entry name" value="tRNA_edit"/>
    <property type="match status" value="1"/>
</dbReference>
<dbReference type="InterPro" id="IPR007214">
    <property type="entry name" value="YbaK/aa-tRNA-synth-assoc-dom"/>
</dbReference>
<proteinExistence type="predicted"/>
<organism evidence="2 3">
    <name type="scientific">Marinobacterium aestuarii</name>
    <dbReference type="NCBI Taxonomy" id="1821621"/>
    <lineage>
        <taxon>Bacteria</taxon>
        <taxon>Pseudomonadati</taxon>
        <taxon>Pseudomonadota</taxon>
        <taxon>Gammaproteobacteria</taxon>
        <taxon>Oceanospirillales</taxon>
        <taxon>Oceanospirillaceae</taxon>
        <taxon>Marinobacterium</taxon>
    </lineage>
</organism>
<accession>A0A1A9F0A7</accession>
<dbReference type="CDD" id="cd04332">
    <property type="entry name" value="YbaK_like"/>
    <property type="match status" value="1"/>
</dbReference>
<dbReference type="OrthoDB" id="9786549at2"/>
<evidence type="ECO:0000313" key="2">
    <source>
        <dbReference type="EMBL" id="ANG63209.1"/>
    </source>
</evidence>
<dbReference type="Proteomes" id="UP000078070">
    <property type="component" value="Chromosome"/>
</dbReference>
<dbReference type="SUPFAM" id="SSF55826">
    <property type="entry name" value="YbaK/ProRS associated domain"/>
    <property type="match status" value="1"/>
</dbReference>
<keyword evidence="3" id="KW-1185">Reference proteome</keyword>
<dbReference type="AlphaFoldDB" id="A0A1A9F0A7"/>
<protein>
    <recommendedName>
        <fullName evidence="1">YbaK/aminoacyl-tRNA synthetase-associated domain-containing protein</fullName>
    </recommendedName>
</protein>
<dbReference type="Gene3D" id="3.90.960.10">
    <property type="entry name" value="YbaK/aminoacyl-tRNA synthetase-associated domain"/>
    <property type="match status" value="1"/>
</dbReference>
<sequence>MPIAATLTEQLQRYAILFESHPHPYSPSSSARIAEAAHVPGHQLAKAVVLKRKDDSYMVMVLPADHRIQLGRLHLMLGETVGLATETEVRELFHDCDPGALVPTGAAYGIKTLIDRRLLAEPEVFIESGDHQTLLKLPGQEFSRLMATAQPVDAVKHL</sequence>
<name>A0A1A9F0A7_9GAMM</name>
<dbReference type="InterPro" id="IPR036754">
    <property type="entry name" value="YbaK/aa-tRNA-synt-asso_dom_sf"/>
</dbReference>
<dbReference type="GO" id="GO:0002161">
    <property type="term" value="F:aminoacyl-tRNA deacylase activity"/>
    <property type="evidence" value="ECO:0007669"/>
    <property type="project" value="InterPro"/>
</dbReference>
<feature type="domain" description="YbaK/aminoacyl-tRNA synthetase-associated" evidence="1">
    <location>
        <begin position="30"/>
        <end position="144"/>
    </location>
</feature>
<dbReference type="EMBL" id="CP015839">
    <property type="protein sequence ID" value="ANG63209.1"/>
    <property type="molecule type" value="Genomic_DNA"/>
</dbReference>
<gene>
    <name evidence="2" type="ORF">A8C75_12475</name>
</gene>
<dbReference type="RefSeq" id="WP_067382764.1">
    <property type="nucleotide sequence ID" value="NZ_CP015839.1"/>
</dbReference>
<evidence type="ECO:0000313" key="3">
    <source>
        <dbReference type="Proteomes" id="UP000078070"/>
    </source>
</evidence>
<dbReference type="KEGG" id="mars:A8C75_12475"/>
<reference evidence="2 3" key="2">
    <citation type="journal article" date="2018" name="Int. J. Syst. Evol. Microbiol.">
        <title>Marinobacterium aestuarii sp. nov., a benzene-degrading marine bacterium isolated from estuary sediment.</title>
        <authorList>
            <person name="Bae S.S."/>
            <person name="Jung J."/>
            <person name="Chung D."/>
            <person name="Baek K."/>
        </authorList>
    </citation>
    <scope>NUCLEOTIDE SEQUENCE [LARGE SCALE GENOMIC DNA]</scope>
    <source>
        <strain evidence="2 3">ST58-10</strain>
    </source>
</reference>
<evidence type="ECO:0000259" key="1">
    <source>
        <dbReference type="Pfam" id="PF04073"/>
    </source>
</evidence>